<keyword evidence="1" id="KW-1133">Transmembrane helix</keyword>
<protein>
    <submittedName>
        <fullName evidence="2">Uncharacterized protein</fullName>
    </submittedName>
</protein>
<dbReference type="RefSeq" id="WP_175561328.1">
    <property type="nucleotide sequence ID" value="NZ_FRDM01000008.1"/>
</dbReference>
<evidence type="ECO:0000313" key="2">
    <source>
        <dbReference type="EMBL" id="SHN72876.1"/>
    </source>
</evidence>
<evidence type="ECO:0000256" key="1">
    <source>
        <dbReference type="SAM" id="Phobius"/>
    </source>
</evidence>
<keyword evidence="1" id="KW-0812">Transmembrane</keyword>
<proteinExistence type="predicted"/>
<reference evidence="2 3" key="1">
    <citation type="submission" date="2016-12" db="EMBL/GenBank/DDBJ databases">
        <authorList>
            <person name="Song W.-J."/>
            <person name="Kurnit D.M."/>
        </authorList>
    </citation>
    <scope>NUCLEOTIDE SEQUENCE [LARGE SCALE GENOMIC DNA]</scope>
    <source>
        <strain evidence="2 3">DSM 43162</strain>
    </source>
</reference>
<dbReference type="EMBL" id="FRDM01000008">
    <property type="protein sequence ID" value="SHN72876.1"/>
    <property type="molecule type" value="Genomic_DNA"/>
</dbReference>
<gene>
    <name evidence="2" type="ORF">SAMN05660350_02028</name>
</gene>
<dbReference type="Proteomes" id="UP000184428">
    <property type="component" value="Unassembled WGS sequence"/>
</dbReference>
<sequence>MDASSSTLTLTFDDAVVWTPAHRTGPALAAAGGLLLAAVGGRLLGRRGSATPC</sequence>
<evidence type="ECO:0000313" key="3">
    <source>
        <dbReference type="Proteomes" id="UP000184428"/>
    </source>
</evidence>
<keyword evidence="1" id="KW-0472">Membrane</keyword>
<accession>A0A1M7TQC9</accession>
<dbReference type="AlphaFoldDB" id="A0A1M7TQC9"/>
<feature type="transmembrane region" description="Helical" evidence="1">
    <location>
        <begin position="27"/>
        <end position="45"/>
    </location>
</feature>
<name>A0A1M7TQC9_9ACTN</name>
<organism evidence="2 3">
    <name type="scientific">Geodermatophilus obscurus</name>
    <dbReference type="NCBI Taxonomy" id="1861"/>
    <lineage>
        <taxon>Bacteria</taxon>
        <taxon>Bacillati</taxon>
        <taxon>Actinomycetota</taxon>
        <taxon>Actinomycetes</taxon>
        <taxon>Geodermatophilales</taxon>
        <taxon>Geodermatophilaceae</taxon>
        <taxon>Geodermatophilus</taxon>
    </lineage>
</organism>